<keyword evidence="3" id="KW-1185">Reference proteome</keyword>
<organism evidence="2 3">
    <name type="scientific">Lithospermum erythrorhizon</name>
    <name type="common">Purple gromwell</name>
    <name type="synonym">Lithospermum officinale var. erythrorhizon</name>
    <dbReference type="NCBI Taxonomy" id="34254"/>
    <lineage>
        <taxon>Eukaryota</taxon>
        <taxon>Viridiplantae</taxon>
        <taxon>Streptophyta</taxon>
        <taxon>Embryophyta</taxon>
        <taxon>Tracheophyta</taxon>
        <taxon>Spermatophyta</taxon>
        <taxon>Magnoliopsida</taxon>
        <taxon>eudicotyledons</taxon>
        <taxon>Gunneridae</taxon>
        <taxon>Pentapetalae</taxon>
        <taxon>asterids</taxon>
        <taxon>lamiids</taxon>
        <taxon>Boraginales</taxon>
        <taxon>Boraginaceae</taxon>
        <taxon>Boraginoideae</taxon>
        <taxon>Lithospermeae</taxon>
        <taxon>Lithospermum</taxon>
    </lineage>
</organism>
<accession>A0AAV3PU66</accession>
<evidence type="ECO:0000313" key="2">
    <source>
        <dbReference type="EMBL" id="GAA0154457.1"/>
    </source>
</evidence>
<evidence type="ECO:0000256" key="1">
    <source>
        <dbReference type="SAM" id="MobiDB-lite"/>
    </source>
</evidence>
<reference evidence="2 3" key="1">
    <citation type="submission" date="2024-01" db="EMBL/GenBank/DDBJ databases">
        <title>The complete chloroplast genome sequence of Lithospermum erythrorhizon: insights into the phylogenetic relationship among Boraginaceae species and the maternal lineages of purple gromwells.</title>
        <authorList>
            <person name="Okada T."/>
            <person name="Watanabe K."/>
        </authorList>
    </citation>
    <scope>NUCLEOTIDE SEQUENCE [LARGE SCALE GENOMIC DNA]</scope>
</reference>
<gene>
    <name evidence="2" type="ORF">LIER_37890</name>
</gene>
<feature type="compositionally biased region" description="Basic and acidic residues" evidence="1">
    <location>
        <begin position="7"/>
        <end position="16"/>
    </location>
</feature>
<protein>
    <submittedName>
        <fullName evidence="2">Uncharacterized protein</fullName>
    </submittedName>
</protein>
<proteinExistence type="predicted"/>
<dbReference type="EMBL" id="BAABME010018618">
    <property type="protein sequence ID" value="GAA0154457.1"/>
    <property type="molecule type" value="Genomic_DNA"/>
</dbReference>
<name>A0AAV3PU66_LITER</name>
<dbReference type="AlphaFoldDB" id="A0AAV3PU66"/>
<dbReference type="Proteomes" id="UP001454036">
    <property type="component" value="Unassembled WGS sequence"/>
</dbReference>
<evidence type="ECO:0000313" key="3">
    <source>
        <dbReference type="Proteomes" id="UP001454036"/>
    </source>
</evidence>
<sequence length="99" mass="11235">MGLNDIEVGHSNKDIYDNVNTDDVHDDESANDEFDYDDAFAYDDDFIQSDRNAFDGAYDPYFNVFVDSTINASLIQMEEDVPLNNSPPHLVFSTNTDKI</sequence>
<feature type="region of interest" description="Disordered" evidence="1">
    <location>
        <begin position="1"/>
        <end position="30"/>
    </location>
</feature>
<comment type="caution">
    <text evidence="2">The sequence shown here is derived from an EMBL/GenBank/DDBJ whole genome shotgun (WGS) entry which is preliminary data.</text>
</comment>